<dbReference type="AlphaFoldDB" id="A0A239PJ05"/>
<accession>A0A239PJ05</accession>
<feature type="domain" description="M23ase beta-sheet core" evidence="3">
    <location>
        <begin position="365"/>
        <end position="456"/>
    </location>
</feature>
<gene>
    <name evidence="4" type="ORF">SAMN06297382_0259</name>
</gene>
<feature type="region of interest" description="Disordered" evidence="2">
    <location>
        <begin position="302"/>
        <end position="328"/>
    </location>
</feature>
<reference evidence="4 5" key="1">
    <citation type="submission" date="2017-07" db="EMBL/GenBank/DDBJ databases">
        <authorList>
            <person name="Sun Z.S."/>
            <person name="Albrecht U."/>
            <person name="Echele G."/>
            <person name="Lee C.C."/>
        </authorList>
    </citation>
    <scope>NUCLEOTIDE SEQUENCE [LARGE SCALE GENOMIC DNA]</scope>
    <source>
        <strain evidence="4 5">CGMCC 1.12710</strain>
    </source>
</reference>
<dbReference type="InterPro" id="IPR016047">
    <property type="entry name" value="M23ase_b-sheet_dom"/>
</dbReference>
<keyword evidence="1" id="KW-0175">Coiled coil</keyword>
<evidence type="ECO:0000256" key="1">
    <source>
        <dbReference type="SAM" id="Coils"/>
    </source>
</evidence>
<proteinExistence type="predicted"/>
<dbReference type="Gene3D" id="2.70.70.10">
    <property type="entry name" value="Glucose Permease (Domain IIA)"/>
    <property type="match status" value="1"/>
</dbReference>
<feature type="coiled-coil region" evidence="1">
    <location>
        <begin position="214"/>
        <end position="276"/>
    </location>
</feature>
<feature type="coiled-coil region" evidence="1">
    <location>
        <begin position="91"/>
        <end position="153"/>
    </location>
</feature>
<feature type="compositionally biased region" description="Pro residues" evidence="2">
    <location>
        <begin position="306"/>
        <end position="319"/>
    </location>
</feature>
<dbReference type="Proteomes" id="UP000198346">
    <property type="component" value="Unassembled WGS sequence"/>
</dbReference>
<name>A0A239PJ05_9PROT</name>
<dbReference type="SUPFAM" id="SSF51261">
    <property type="entry name" value="Duplicated hybrid motif"/>
    <property type="match status" value="1"/>
</dbReference>
<evidence type="ECO:0000313" key="4">
    <source>
        <dbReference type="EMBL" id="SNT67766.1"/>
    </source>
</evidence>
<dbReference type="InterPro" id="IPR050570">
    <property type="entry name" value="Cell_wall_metabolism_enzyme"/>
</dbReference>
<organism evidence="4 5">
    <name type="scientific">Amphiplicatus metriothermophilus</name>
    <dbReference type="NCBI Taxonomy" id="1519374"/>
    <lineage>
        <taxon>Bacteria</taxon>
        <taxon>Pseudomonadati</taxon>
        <taxon>Pseudomonadota</taxon>
        <taxon>Alphaproteobacteria</taxon>
        <taxon>Parvularculales</taxon>
        <taxon>Parvularculaceae</taxon>
        <taxon>Amphiplicatus</taxon>
    </lineage>
</organism>
<dbReference type="GO" id="GO:0004222">
    <property type="term" value="F:metalloendopeptidase activity"/>
    <property type="evidence" value="ECO:0007669"/>
    <property type="project" value="TreeGrafter"/>
</dbReference>
<sequence length="470" mass="50971">MRETVFGTEAMLNPPSDPPPLLLFRRGDLARLAPDRARAGKARRDLRDRRRCCEPAARRAGFRSGLALVALCIGFAAQPAAAQASPSEKELAEIEARLKARAEEEKRLRDEAEAREKEVAELRYRMIETTNSLQDAERRLQAIAAELNRLDAEEARISTALIAERENLADVLAALQSLELGRPPALLVSPDDANRAARAAMLLSEAAPVLEARAAALKESLDALTRVRAERERERQAYEKTNEEISARRTILAELLEKKQAERDVAASLAAAAQRETAALAARASSLREVLQRLERLASAITPRLKPSPPRLDAPPAPSRRPSRTPDIFAPARPFAEARGALRPPVVGRLVGEYGAQRPEGGRFEGIRFAVADQAIVTAPYEANVAFARPWGPVGNLIVLDVGGGYHILLIGVGAFLVQEGQRVAAGEPVAAMAAPPGGGATLDLEIRKNGEPVNPSLWLSRKSMEDMAF</sequence>
<dbReference type="EMBL" id="FZQA01000001">
    <property type="protein sequence ID" value="SNT67766.1"/>
    <property type="molecule type" value="Genomic_DNA"/>
</dbReference>
<evidence type="ECO:0000313" key="5">
    <source>
        <dbReference type="Proteomes" id="UP000198346"/>
    </source>
</evidence>
<evidence type="ECO:0000259" key="3">
    <source>
        <dbReference type="Pfam" id="PF01551"/>
    </source>
</evidence>
<dbReference type="PANTHER" id="PTHR21666">
    <property type="entry name" value="PEPTIDASE-RELATED"/>
    <property type="match status" value="1"/>
</dbReference>
<keyword evidence="5" id="KW-1185">Reference proteome</keyword>
<evidence type="ECO:0000256" key="2">
    <source>
        <dbReference type="SAM" id="MobiDB-lite"/>
    </source>
</evidence>
<protein>
    <submittedName>
        <fullName evidence="4">Septal ring factor EnvC, activator of murein hydrolases AmiA and AmiB</fullName>
    </submittedName>
</protein>
<dbReference type="PANTHER" id="PTHR21666:SF270">
    <property type="entry name" value="MUREIN HYDROLASE ACTIVATOR ENVC"/>
    <property type="match status" value="1"/>
</dbReference>
<keyword evidence="4" id="KW-0378">Hydrolase</keyword>
<dbReference type="InterPro" id="IPR011055">
    <property type="entry name" value="Dup_hybrid_motif"/>
</dbReference>
<dbReference type="Pfam" id="PF01551">
    <property type="entry name" value="Peptidase_M23"/>
    <property type="match status" value="1"/>
</dbReference>